<sequence length="107" mass="10518">MSSRVRIAGIGIAVAVVGNGLADLVAYLALRAAGGPLGCGAQTSSGERFGVFVALVVSYAVAQLVVGGAAAGISALARPKEPYWAALGGAWAVLALLSILSVCYPGC</sequence>
<protein>
    <submittedName>
        <fullName evidence="2">Uncharacterized protein</fullName>
    </submittedName>
</protein>
<keyword evidence="1" id="KW-1133">Transmembrane helix</keyword>
<keyword evidence="1" id="KW-0812">Transmembrane</keyword>
<name>A0ABP8CZ82_9ACTN</name>
<feature type="transmembrane region" description="Helical" evidence="1">
    <location>
        <begin position="6"/>
        <end position="30"/>
    </location>
</feature>
<dbReference type="Proteomes" id="UP001500620">
    <property type="component" value="Unassembled WGS sequence"/>
</dbReference>
<proteinExistence type="predicted"/>
<accession>A0ABP8CZ82</accession>
<gene>
    <name evidence="2" type="ORF">GCM10022255_011620</name>
</gene>
<evidence type="ECO:0000256" key="1">
    <source>
        <dbReference type="SAM" id="Phobius"/>
    </source>
</evidence>
<keyword evidence="3" id="KW-1185">Reference proteome</keyword>
<keyword evidence="1" id="KW-0472">Membrane</keyword>
<reference evidence="3" key="1">
    <citation type="journal article" date="2019" name="Int. J. Syst. Evol. Microbiol.">
        <title>The Global Catalogue of Microorganisms (GCM) 10K type strain sequencing project: providing services to taxonomists for standard genome sequencing and annotation.</title>
        <authorList>
            <consortium name="The Broad Institute Genomics Platform"/>
            <consortium name="The Broad Institute Genome Sequencing Center for Infectious Disease"/>
            <person name="Wu L."/>
            <person name="Ma J."/>
        </authorList>
    </citation>
    <scope>NUCLEOTIDE SEQUENCE [LARGE SCALE GENOMIC DNA]</scope>
    <source>
        <strain evidence="3">JCM 17441</strain>
    </source>
</reference>
<comment type="caution">
    <text evidence="2">The sequence shown here is derived from an EMBL/GenBank/DDBJ whole genome shotgun (WGS) entry which is preliminary data.</text>
</comment>
<dbReference type="EMBL" id="BAABAT010000002">
    <property type="protein sequence ID" value="GAA4245216.1"/>
    <property type="molecule type" value="Genomic_DNA"/>
</dbReference>
<evidence type="ECO:0000313" key="2">
    <source>
        <dbReference type="EMBL" id="GAA4245216.1"/>
    </source>
</evidence>
<feature type="transmembrane region" description="Helical" evidence="1">
    <location>
        <begin position="83"/>
        <end position="104"/>
    </location>
</feature>
<evidence type="ECO:0000313" key="3">
    <source>
        <dbReference type="Proteomes" id="UP001500620"/>
    </source>
</evidence>
<organism evidence="2 3">
    <name type="scientific">Dactylosporangium darangshiense</name>
    <dbReference type="NCBI Taxonomy" id="579108"/>
    <lineage>
        <taxon>Bacteria</taxon>
        <taxon>Bacillati</taxon>
        <taxon>Actinomycetota</taxon>
        <taxon>Actinomycetes</taxon>
        <taxon>Micromonosporales</taxon>
        <taxon>Micromonosporaceae</taxon>
        <taxon>Dactylosporangium</taxon>
    </lineage>
</organism>
<dbReference type="RefSeq" id="WP_345121999.1">
    <property type="nucleotide sequence ID" value="NZ_BAABAT010000002.1"/>
</dbReference>
<feature type="transmembrane region" description="Helical" evidence="1">
    <location>
        <begin position="51"/>
        <end position="77"/>
    </location>
</feature>